<proteinExistence type="predicted"/>
<sequence length="526" mass="58417">MGPSRAIWVLPTVLFHGILITLCSGMMLAPNMTLLVYGLQGHAFLQGLSNTAPGFNLGVRDAMKHFAGSFQLSLVYIPNNNMLICVDTGAYFDLVSQYYYTSGIAAGSRNSSIAIIVPGCDESTTLPQLGREWNILVLSTGPTFSNLRDRTLFPTTVALGAIQYEIYGVFLVRLCAKFNWTSVALIYDISGTRVAFNLIVASRIQSYLRRSGSVLQLHSFPLDCRVGRKEVDYGEILTEVTGVSRIVLISVPHPMTRNFLVKSSELGWNHGEITWISLDVAQGPCGSLAWQMNDGSDETALSALRSVFKLEICTRALNDAFYALAKEFRTQSERLYNVTFPLNSSASNEFAVSAYVAVTTLALVLNESLNELRHFGNGYEITQRFLNRTFHDSAFGDVYVDAAGERQLPMCLSDFNLESRTFQEVISLLRGQSLDGLQSVKNRSIDWATPDGQPTRNEPFCGFKNENPACRIQGHIRNVAATVTTLSVCLILAGTILLHRTVARNPNWWKLEQMEQLEQMDQLEQL</sequence>
<dbReference type="Gene3D" id="3.40.50.2300">
    <property type="match status" value="2"/>
</dbReference>
<evidence type="ECO:0000256" key="3">
    <source>
        <dbReference type="ARBA" id="ARBA00022989"/>
    </source>
</evidence>
<reference evidence="8" key="1">
    <citation type="submission" date="2017-01" db="EMBL/GenBank/DDBJ databases">
        <title>Comparative genomics of anhydrobiosis in the tardigrade Hypsibius dujardini.</title>
        <authorList>
            <person name="Yoshida Y."/>
            <person name="Koutsovoulos G."/>
            <person name="Laetsch D."/>
            <person name="Stevens L."/>
            <person name="Kumar S."/>
            <person name="Horikawa D."/>
            <person name="Ishino K."/>
            <person name="Komine S."/>
            <person name="Tomita M."/>
            <person name="Blaxter M."/>
            <person name="Arakawa K."/>
        </authorList>
    </citation>
    <scope>NUCLEOTIDE SEQUENCE [LARGE SCALE GENOMIC DNA]</scope>
    <source>
        <strain evidence="8">Z151</strain>
    </source>
</reference>
<keyword evidence="3 5" id="KW-1133">Transmembrane helix</keyword>
<evidence type="ECO:0000256" key="5">
    <source>
        <dbReference type="SAM" id="Phobius"/>
    </source>
</evidence>
<dbReference type="InterPro" id="IPR028082">
    <property type="entry name" value="Peripla_BP_I"/>
</dbReference>
<keyword evidence="2 5" id="KW-0812">Transmembrane</keyword>
<evidence type="ECO:0000256" key="1">
    <source>
        <dbReference type="ARBA" id="ARBA00004370"/>
    </source>
</evidence>
<protein>
    <submittedName>
        <fullName evidence="7">Atrial natriuretic peptide receptor 1</fullName>
    </submittedName>
</protein>
<dbReference type="CDD" id="cd06352">
    <property type="entry name" value="PBP1_NPR_GC-like"/>
    <property type="match status" value="1"/>
</dbReference>
<keyword evidence="8" id="KW-1185">Reference proteome</keyword>
<dbReference type="GO" id="GO:0016020">
    <property type="term" value="C:membrane"/>
    <property type="evidence" value="ECO:0007669"/>
    <property type="project" value="UniProtKB-SubCell"/>
</dbReference>
<comment type="subcellular location">
    <subcellularLocation>
        <location evidence="1">Membrane</location>
    </subcellularLocation>
</comment>
<dbReference type="EMBL" id="MTYJ01000165">
    <property type="protein sequence ID" value="OQV11630.1"/>
    <property type="molecule type" value="Genomic_DNA"/>
</dbReference>
<evidence type="ECO:0000313" key="8">
    <source>
        <dbReference type="Proteomes" id="UP000192578"/>
    </source>
</evidence>
<evidence type="ECO:0000313" key="7">
    <source>
        <dbReference type="EMBL" id="OQV11630.1"/>
    </source>
</evidence>
<comment type="caution">
    <text evidence="7">The sequence shown here is derived from an EMBL/GenBank/DDBJ whole genome shotgun (WGS) entry which is preliminary data.</text>
</comment>
<feature type="transmembrane region" description="Helical" evidence="5">
    <location>
        <begin position="7"/>
        <end position="29"/>
    </location>
</feature>
<dbReference type="Pfam" id="PF01094">
    <property type="entry name" value="ANF_receptor"/>
    <property type="match status" value="1"/>
</dbReference>
<evidence type="ECO:0000259" key="6">
    <source>
        <dbReference type="Pfam" id="PF01094"/>
    </source>
</evidence>
<dbReference type="OrthoDB" id="1890790at2759"/>
<accession>A0A1W0W8Y2</accession>
<keyword evidence="7" id="KW-0675">Receptor</keyword>
<dbReference type="GO" id="GO:0038023">
    <property type="term" value="F:signaling receptor activity"/>
    <property type="evidence" value="ECO:0007669"/>
    <property type="project" value="TreeGrafter"/>
</dbReference>
<evidence type="ECO:0000256" key="2">
    <source>
        <dbReference type="ARBA" id="ARBA00022692"/>
    </source>
</evidence>
<evidence type="ECO:0000256" key="4">
    <source>
        <dbReference type="ARBA" id="ARBA00023136"/>
    </source>
</evidence>
<dbReference type="InterPro" id="IPR001828">
    <property type="entry name" value="ANF_lig-bd_rcpt"/>
</dbReference>
<feature type="domain" description="Receptor ligand binding region" evidence="6">
    <location>
        <begin position="113"/>
        <end position="407"/>
    </location>
</feature>
<dbReference type="PANTHER" id="PTHR44755">
    <property type="entry name" value="NATRIURETIC PEPTIDE RECEPTOR 3-RELATED"/>
    <property type="match status" value="1"/>
</dbReference>
<organism evidence="7 8">
    <name type="scientific">Hypsibius exemplaris</name>
    <name type="common">Freshwater tardigrade</name>
    <dbReference type="NCBI Taxonomy" id="2072580"/>
    <lineage>
        <taxon>Eukaryota</taxon>
        <taxon>Metazoa</taxon>
        <taxon>Ecdysozoa</taxon>
        <taxon>Tardigrada</taxon>
        <taxon>Eutardigrada</taxon>
        <taxon>Parachela</taxon>
        <taxon>Hypsibioidea</taxon>
        <taxon>Hypsibiidae</taxon>
        <taxon>Hypsibius</taxon>
    </lineage>
</organism>
<dbReference type="AlphaFoldDB" id="A0A1W0W8Y2"/>
<dbReference type="Proteomes" id="UP000192578">
    <property type="component" value="Unassembled WGS sequence"/>
</dbReference>
<name>A0A1W0W8Y2_HYPEX</name>
<dbReference type="SUPFAM" id="SSF53822">
    <property type="entry name" value="Periplasmic binding protein-like I"/>
    <property type="match status" value="1"/>
</dbReference>
<dbReference type="PANTHER" id="PTHR44755:SF8">
    <property type="entry name" value="RECEPTOR LIGAND BINDING REGION DOMAIN-CONTAINING PROTEIN"/>
    <property type="match status" value="1"/>
</dbReference>
<keyword evidence="4 5" id="KW-0472">Membrane</keyword>
<dbReference type="GO" id="GO:0017046">
    <property type="term" value="F:peptide hormone binding"/>
    <property type="evidence" value="ECO:0007669"/>
    <property type="project" value="TreeGrafter"/>
</dbReference>
<dbReference type="GO" id="GO:0007165">
    <property type="term" value="P:signal transduction"/>
    <property type="evidence" value="ECO:0007669"/>
    <property type="project" value="TreeGrafter"/>
</dbReference>
<gene>
    <name evidence="7" type="ORF">BV898_14052</name>
</gene>
<dbReference type="InterPro" id="IPR052612">
    <property type="entry name" value="ANP_Clearance_Receptor"/>
</dbReference>